<feature type="signal peptide" evidence="1">
    <location>
        <begin position="1"/>
        <end position="23"/>
    </location>
</feature>
<evidence type="ECO:0008006" key="4">
    <source>
        <dbReference type="Google" id="ProtNLM"/>
    </source>
</evidence>
<organism evidence="2 3">
    <name type="scientific">Runella defluvii</name>
    <dbReference type="NCBI Taxonomy" id="370973"/>
    <lineage>
        <taxon>Bacteria</taxon>
        <taxon>Pseudomonadati</taxon>
        <taxon>Bacteroidota</taxon>
        <taxon>Cytophagia</taxon>
        <taxon>Cytophagales</taxon>
        <taxon>Spirosomataceae</taxon>
        <taxon>Runella</taxon>
    </lineage>
</organism>
<protein>
    <recommendedName>
        <fullName evidence="4">Secreted protein</fullName>
    </recommendedName>
</protein>
<keyword evidence="3" id="KW-1185">Reference proteome</keyword>
<sequence>MKYLITLVCAVVGLFLENNQAVAQSPDSRICRCFSEAVTSNFMLGSKAIYGTVGVMISRDLELPPSPTQPVQFIIPTLPVRSGCQGHFSLYITNGRNEVLYNQTSTSNEFRYTFRNVNETYDVMLMATGRSVTGRDGNCSRSIRFTVKPRVLAPRS</sequence>
<keyword evidence="1" id="KW-0732">Signal</keyword>
<dbReference type="RefSeq" id="WP_183971790.1">
    <property type="nucleotide sequence ID" value="NZ_JACIBY010000002.1"/>
</dbReference>
<dbReference type="AlphaFoldDB" id="A0A7W5ZJF8"/>
<reference evidence="2 3" key="1">
    <citation type="submission" date="2020-08" db="EMBL/GenBank/DDBJ databases">
        <title>Genomic Encyclopedia of Type Strains, Phase IV (KMG-IV): sequencing the most valuable type-strain genomes for metagenomic binning, comparative biology and taxonomic classification.</title>
        <authorList>
            <person name="Goeker M."/>
        </authorList>
    </citation>
    <scope>NUCLEOTIDE SEQUENCE [LARGE SCALE GENOMIC DNA]</scope>
    <source>
        <strain evidence="2 3">DSM 17976</strain>
    </source>
</reference>
<feature type="chain" id="PRO_5031229700" description="Secreted protein" evidence="1">
    <location>
        <begin position="24"/>
        <end position="156"/>
    </location>
</feature>
<comment type="caution">
    <text evidence="2">The sequence shown here is derived from an EMBL/GenBank/DDBJ whole genome shotgun (WGS) entry which is preliminary data.</text>
</comment>
<dbReference type="EMBL" id="JACIBY010000002">
    <property type="protein sequence ID" value="MBB3837012.1"/>
    <property type="molecule type" value="Genomic_DNA"/>
</dbReference>
<name>A0A7W5ZJF8_9BACT</name>
<dbReference type="Proteomes" id="UP000541352">
    <property type="component" value="Unassembled WGS sequence"/>
</dbReference>
<gene>
    <name evidence="2" type="ORF">FHS57_001006</name>
</gene>
<accession>A0A7W5ZJF8</accession>
<evidence type="ECO:0000313" key="3">
    <source>
        <dbReference type="Proteomes" id="UP000541352"/>
    </source>
</evidence>
<evidence type="ECO:0000256" key="1">
    <source>
        <dbReference type="SAM" id="SignalP"/>
    </source>
</evidence>
<proteinExistence type="predicted"/>
<evidence type="ECO:0000313" key="2">
    <source>
        <dbReference type="EMBL" id="MBB3837012.1"/>
    </source>
</evidence>